<dbReference type="HOGENOM" id="CLU_017616_0_0_5"/>
<evidence type="ECO:0000313" key="3">
    <source>
        <dbReference type="Proteomes" id="UP000008748"/>
    </source>
</evidence>
<feature type="compositionally biased region" description="Low complexity" evidence="1">
    <location>
        <begin position="426"/>
        <end position="440"/>
    </location>
</feature>
<feature type="region of interest" description="Disordered" evidence="1">
    <location>
        <begin position="423"/>
        <end position="456"/>
    </location>
</feature>
<dbReference type="EMBL" id="AIMC01000046">
    <property type="protein sequence ID" value="EJF74196.1"/>
    <property type="molecule type" value="Genomic_DNA"/>
</dbReference>
<evidence type="ECO:0000313" key="2">
    <source>
        <dbReference type="EMBL" id="EJF74196.1"/>
    </source>
</evidence>
<name>J0PP03_9HYPH</name>
<protein>
    <submittedName>
        <fullName evidence="2">Uncharacterized protein</fullName>
    </submittedName>
</protein>
<reference evidence="2 3" key="1">
    <citation type="submission" date="2012-03" db="EMBL/GenBank/DDBJ databases">
        <title>The Genome Sequence of Bartonella birtlesii LL-WM9.</title>
        <authorList>
            <consortium name="The Broad Institute Genome Sequencing Platform"/>
            <consortium name="The Broad Institute Genome Sequencing Center for Infectious Disease"/>
            <person name="Feldgarden M."/>
            <person name="Kirby J."/>
            <person name="Kosoy M."/>
            <person name="Birtles R."/>
            <person name="Probert W.S."/>
            <person name="Chiaraviglio L."/>
            <person name="Young S.K."/>
            <person name="Zeng Q."/>
            <person name="Gargeya S."/>
            <person name="Fitzgerald M."/>
            <person name="Haas B."/>
            <person name="Abouelleil A."/>
            <person name="Alvarado L."/>
            <person name="Arachchi H.M."/>
            <person name="Berlin A."/>
            <person name="Chapman S.B."/>
            <person name="Gearin G."/>
            <person name="Goldberg J."/>
            <person name="Griggs A."/>
            <person name="Gujja S."/>
            <person name="Hansen M."/>
            <person name="Heiman D."/>
            <person name="Howarth C."/>
            <person name="Larimer J."/>
            <person name="Lui A."/>
            <person name="MacDonald P.J.P."/>
            <person name="McCowen C."/>
            <person name="Montmayeur A."/>
            <person name="Murphy C."/>
            <person name="Neiman D."/>
            <person name="Pearson M."/>
            <person name="Priest M."/>
            <person name="Roberts A."/>
            <person name="Saif S."/>
            <person name="Shea T."/>
            <person name="Sisk P."/>
            <person name="Stolte C."/>
            <person name="Sykes S."/>
            <person name="Wortman J."/>
            <person name="Nusbaum C."/>
            <person name="Birren B."/>
        </authorList>
    </citation>
    <scope>NUCLEOTIDE SEQUENCE [LARGE SCALE GENOMIC DNA]</scope>
    <source>
        <strain evidence="2 3">LL-WM9</strain>
    </source>
</reference>
<dbReference type="AlphaFoldDB" id="J0PP03"/>
<feature type="compositionally biased region" description="Polar residues" evidence="1">
    <location>
        <begin position="1"/>
        <end position="11"/>
    </location>
</feature>
<comment type="caution">
    <text evidence="2">The sequence shown here is derived from an EMBL/GenBank/DDBJ whole genome shotgun (WGS) entry which is preliminary data.</text>
</comment>
<gene>
    <name evidence="2" type="ORF">ME7_01560</name>
</gene>
<feature type="compositionally biased region" description="Polar residues" evidence="1">
    <location>
        <begin position="600"/>
        <end position="609"/>
    </location>
</feature>
<keyword evidence="3" id="KW-1185">Reference proteome</keyword>
<dbReference type="NCBIfam" id="NF033856">
    <property type="entry name" value="T4SS_effec_BID"/>
    <property type="match status" value="3"/>
</dbReference>
<organism evidence="2 3">
    <name type="scientific">Bartonella birtlesii LL-WM9</name>
    <dbReference type="NCBI Taxonomy" id="1094552"/>
    <lineage>
        <taxon>Bacteria</taxon>
        <taxon>Pseudomonadati</taxon>
        <taxon>Pseudomonadota</taxon>
        <taxon>Alphaproteobacteria</taxon>
        <taxon>Hyphomicrobiales</taxon>
        <taxon>Bartonellaceae</taxon>
        <taxon>Bartonella</taxon>
    </lineage>
</organism>
<evidence type="ECO:0000256" key="1">
    <source>
        <dbReference type="SAM" id="MobiDB-lite"/>
    </source>
</evidence>
<sequence length="651" mass="73935">NRTQNPTTTQEGEGVYAIPAPQKPPRMRGNSVKQKQPEASLYDKPALQRQQPTQAKNRTQNNAAPQESEPIYAEMTIKTPLPTKKRERRGTITQKEETIYTTVASARISTAFSKEEIILKIRNNPLVQTCKDEIRTLSQTVYGDQDIFQKKLEEIEKNPILGESLSWQVAANPKLVANFAGKKIFGIKDQTRKEAEENISSLCLALENYAAVVKQAKENILHGHLAGQVHHKNSLDLKQIAKDLQKPRKAEQEETTLSHKEIVRRVKSNTAVQYCHAEIVYWCTIAFGDPRILQYRLEEVHKSPAMGEELSWQVTTHPHTFGKLAGRNFSGIKNQARKEAENALTRLGEAIEGYAEAVKHAKEHILQSQEEKQKRNIQSPEQEKSMQRQQSLSKPPQHPKRPSADKHQEAVETVMQTEWEKLGAKPRTLTTPQRPTQQTQESILPTSHTEQKMQKEQTAEKQQKLFTAKKARAPLSHKEISEKVQSDHSVQRARIEICNWCNIVYGNPFILQHNTEDVQKVPVLGEELSWQVVNQPTMFAPLAGKKMFGIKNQARKHAEEAVPSLCAAIDDYTKIVKKVREEIVKTYQEQSIKLDEDMQKQQNLSQSPQLLEHSPKNRHQEPAENSMQAEKSPPSVRPRKVTASTTISFAG</sequence>
<dbReference type="RefSeq" id="WP_006590473.1">
    <property type="nucleotide sequence ID" value="NZ_JH725079.1"/>
</dbReference>
<feature type="region of interest" description="Disordered" evidence="1">
    <location>
        <begin position="596"/>
        <end position="651"/>
    </location>
</feature>
<feature type="compositionally biased region" description="Basic and acidic residues" evidence="1">
    <location>
        <begin position="613"/>
        <end position="622"/>
    </location>
</feature>
<dbReference type="Proteomes" id="UP000008748">
    <property type="component" value="Unassembled WGS sequence"/>
</dbReference>
<feature type="compositionally biased region" description="Polar residues" evidence="1">
    <location>
        <begin position="48"/>
        <end position="65"/>
    </location>
</feature>
<feature type="compositionally biased region" description="Polar residues" evidence="1">
    <location>
        <begin position="642"/>
        <end position="651"/>
    </location>
</feature>
<proteinExistence type="predicted"/>
<feature type="non-terminal residue" evidence="2">
    <location>
        <position position="1"/>
    </location>
</feature>
<accession>J0PP03</accession>
<feature type="region of interest" description="Disordered" evidence="1">
    <location>
        <begin position="1"/>
        <end position="70"/>
    </location>
</feature>
<feature type="region of interest" description="Disordered" evidence="1">
    <location>
        <begin position="366"/>
        <end position="410"/>
    </location>
</feature>
<dbReference type="PATRIC" id="fig|1094552.3.peg.1745"/>